<dbReference type="EMBL" id="KZ820246">
    <property type="protein sequence ID" value="PWN48223.1"/>
    <property type="molecule type" value="Genomic_DNA"/>
</dbReference>
<gene>
    <name evidence="1" type="ORF">IE53DRAFT_207522</name>
</gene>
<evidence type="ECO:0000313" key="2">
    <source>
        <dbReference type="Proteomes" id="UP000245626"/>
    </source>
</evidence>
<accession>A0ACD0NQZ7</accession>
<proteinExistence type="predicted"/>
<dbReference type="Proteomes" id="UP000245626">
    <property type="component" value="Unassembled WGS sequence"/>
</dbReference>
<evidence type="ECO:0000313" key="1">
    <source>
        <dbReference type="EMBL" id="PWN48223.1"/>
    </source>
</evidence>
<sequence>MSVNQVVAGRLGRSVAWLGVHSRSSRNHLPKPSKAHQQSPFSTLEACLVDEAYTASFHVLLPTDLHAQPIQSIHPTTSFSSPGWPQLPSGDNPSKCLSLLAFSALQLLPTLSCPPSDLYPFHQPKPLQPPLVESKRSQPGPGIEDCGSLSPHLLPLPSSDFDESTAQLHERFIFHLVSFRPSVRPRCMSQKHREGLGRITKTTIGHPHSDQSGSSSPLSIERFEQQLSRPVPKIGKLFFASFPWKRKKKQPSSDILPRQQPVSPPPPPPPPPPPSPFRPSYRVNTIL</sequence>
<keyword evidence="2" id="KW-1185">Reference proteome</keyword>
<reference evidence="1 2" key="1">
    <citation type="journal article" date="2018" name="Mol. Biol. Evol.">
        <title>Broad Genomic Sampling Reveals a Smut Pathogenic Ancestry of the Fungal Clade Ustilaginomycotina.</title>
        <authorList>
            <person name="Kijpornyongpan T."/>
            <person name="Mondo S.J."/>
            <person name="Barry K."/>
            <person name="Sandor L."/>
            <person name="Lee J."/>
            <person name="Lipzen A."/>
            <person name="Pangilinan J."/>
            <person name="LaButti K."/>
            <person name="Hainaut M."/>
            <person name="Henrissat B."/>
            <person name="Grigoriev I.V."/>
            <person name="Spatafora J.W."/>
            <person name="Aime M.C."/>
        </authorList>
    </citation>
    <scope>NUCLEOTIDE SEQUENCE [LARGE SCALE GENOMIC DNA]</scope>
    <source>
        <strain evidence="1 2">SA 807</strain>
    </source>
</reference>
<protein>
    <submittedName>
        <fullName evidence="1">Uncharacterized protein</fullName>
    </submittedName>
</protein>
<name>A0ACD0NQZ7_9BASI</name>
<organism evidence="1 2">
    <name type="scientific">Violaceomyces palustris</name>
    <dbReference type="NCBI Taxonomy" id="1673888"/>
    <lineage>
        <taxon>Eukaryota</taxon>
        <taxon>Fungi</taxon>
        <taxon>Dikarya</taxon>
        <taxon>Basidiomycota</taxon>
        <taxon>Ustilaginomycotina</taxon>
        <taxon>Ustilaginomycetes</taxon>
        <taxon>Violaceomycetales</taxon>
        <taxon>Violaceomycetaceae</taxon>
        <taxon>Violaceomyces</taxon>
    </lineage>
</organism>